<dbReference type="OrthoDB" id="6259979at2759"/>
<feature type="region of interest" description="Disordered" evidence="1">
    <location>
        <begin position="245"/>
        <end position="272"/>
    </location>
</feature>
<dbReference type="InterPro" id="IPR043791">
    <property type="entry name" value="DUF5733"/>
</dbReference>
<proteinExistence type="predicted"/>
<evidence type="ECO:0000259" key="2">
    <source>
        <dbReference type="Pfam" id="PF19004"/>
    </source>
</evidence>
<feature type="compositionally biased region" description="Basic and acidic residues" evidence="1">
    <location>
        <begin position="152"/>
        <end position="193"/>
    </location>
</feature>
<evidence type="ECO:0000256" key="1">
    <source>
        <dbReference type="SAM" id="MobiDB-lite"/>
    </source>
</evidence>
<evidence type="ECO:0000313" key="3">
    <source>
        <dbReference type="EMBL" id="VDK86362.1"/>
    </source>
</evidence>
<reference evidence="3 4" key="1">
    <citation type="submission" date="2018-11" db="EMBL/GenBank/DDBJ databases">
        <authorList>
            <consortium name="Pathogen Informatics"/>
        </authorList>
    </citation>
    <scope>NUCLEOTIDE SEQUENCE [LARGE SCALE GENOMIC DNA]</scope>
</reference>
<dbReference type="AlphaFoldDB" id="A0A3P6TDY1"/>
<sequence>MIMQSSGYGNGERGTLVMCEILKRKSASHPLKESVVLKTYEKISEKKKSHPKDRYAAKVTSKQIAFESIKKAKKEYPIVLAEVSDVGRIPADPNVFSLQVPQDKKKKSEEDGPVLLYLIRFEDSTAVDKYLGALNGNNKHSTALEGPSASKGPREGQSRDKLNKAGENDGARTARTEDSSVRISKTTEDENMRKKGQKIRQKSAPAVCKVSYVDGMLLGETASDVGTSQPPVDTQCNCCVCSGSESHIPHSGRRGSPLSRRDAKVNKRPAVPQQRNRVGFTQTFVQYQPAVGLYGVAPTRKSRMVVDPWPGRSHSHRRAYTPPSSESSMTSASSDVTLCCTVSSTSNDVDREIAFLEDRERWGGMYKSYRRRYQDSVF</sequence>
<evidence type="ECO:0000313" key="4">
    <source>
        <dbReference type="Proteomes" id="UP000281553"/>
    </source>
</evidence>
<keyword evidence="4" id="KW-1185">Reference proteome</keyword>
<protein>
    <recommendedName>
        <fullName evidence="2">DUF5733 domain-containing protein</fullName>
    </recommendedName>
</protein>
<dbReference type="Pfam" id="PF19004">
    <property type="entry name" value="DUF5733"/>
    <property type="match status" value="1"/>
</dbReference>
<feature type="domain" description="DUF5733" evidence="2">
    <location>
        <begin position="36"/>
        <end position="108"/>
    </location>
</feature>
<accession>A0A3P6TDY1</accession>
<feature type="region of interest" description="Disordered" evidence="1">
    <location>
        <begin position="136"/>
        <end position="201"/>
    </location>
</feature>
<dbReference type="EMBL" id="UYRU01044404">
    <property type="protein sequence ID" value="VDK86362.1"/>
    <property type="molecule type" value="Genomic_DNA"/>
</dbReference>
<name>A0A3P6TDY1_DIBLA</name>
<gene>
    <name evidence="3" type="ORF">DILT_LOCUS3871</name>
</gene>
<dbReference type="Proteomes" id="UP000281553">
    <property type="component" value="Unassembled WGS sequence"/>
</dbReference>
<organism evidence="3 4">
    <name type="scientific">Dibothriocephalus latus</name>
    <name type="common">Fish tapeworm</name>
    <name type="synonym">Diphyllobothrium latum</name>
    <dbReference type="NCBI Taxonomy" id="60516"/>
    <lineage>
        <taxon>Eukaryota</taxon>
        <taxon>Metazoa</taxon>
        <taxon>Spiralia</taxon>
        <taxon>Lophotrochozoa</taxon>
        <taxon>Platyhelminthes</taxon>
        <taxon>Cestoda</taxon>
        <taxon>Eucestoda</taxon>
        <taxon>Diphyllobothriidea</taxon>
        <taxon>Diphyllobothriidae</taxon>
        <taxon>Dibothriocephalus</taxon>
    </lineage>
</organism>
<feature type="region of interest" description="Disordered" evidence="1">
    <location>
        <begin position="305"/>
        <end position="332"/>
    </location>
</feature>